<protein>
    <submittedName>
        <fullName evidence="1">ArsR family transcriptional regulator</fullName>
    </submittedName>
</protein>
<dbReference type="InterPro" id="IPR036390">
    <property type="entry name" value="WH_DNA-bd_sf"/>
</dbReference>
<evidence type="ECO:0000313" key="1">
    <source>
        <dbReference type="EMBL" id="RDE95567.1"/>
    </source>
</evidence>
<dbReference type="AlphaFoldDB" id="A0A369Z3P1"/>
<dbReference type="Proteomes" id="UP000253910">
    <property type="component" value="Unassembled WGS sequence"/>
</dbReference>
<dbReference type="InterPro" id="IPR036388">
    <property type="entry name" value="WH-like_DNA-bd_sf"/>
</dbReference>
<dbReference type="Gene3D" id="1.10.10.10">
    <property type="entry name" value="Winged helix-like DNA-binding domain superfamily/Winged helix DNA-binding domain"/>
    <property type="match status" value="1"/>
</dbReference>
<comment type="caution">
    <text evidence="1">The sequence shown here is derived from an EMBL/GenBank/DDBJ whole genome shotgun (WGS) entry which is preliminary data.</text>
</comment>
<proteinExistence type="predicted"/>
<sequence length="232" mass="27360">MYESIFMGVQKKMKYWSKMPSRWVIDGGLKKFRYSSNNQNQMNAANIAALMIFLIIVSKAQKDEFNDELITNFTYKEFSESLGISRQSISMGLKVLESNNIISIKRIGRTNQYIVNQNEDKTWCKVPIHELEGIFCRSFSLRSQIELYALKLFIYFSAIRDKKFKYSMASYLKITEKTGIPKWFIKKTLSFMLVNELLSRIDRGYDNVNGEKVNLPNQYYLKNYNELIYPNR</sequence>
<dbReference type="RefSeq" id="WP_058230492.1">
    <property type="nucleotide sequence ID" value="NZ_QEPW01000003.1"/>
</dbReference>
<name>A0A369Z3P1_HAEPA</name>
<accession>A0A369Z3P1</accession>
<evidence type="ECO:0000313" key="2">
    <source>
        <dbReference type="Proteomes" id="UP000253910"/>
    </source>
</evidence>
<gene>
    <name evidence="1" type="ORF">DPV87_02020</name>
</gene>
<dbReference type="SUPFAM" id="SSF46785">
    <property type="entry name" value="Winged helix' DNA-binding domain"/>
    <property type="match status" value="1"/>
</dbReference>
<reference evidence="1 2" key="1">
    <citation type="submission" date="2018-05" db="EMBL/GenBank/DDBJ databases">
        <title>Draft Genome Sequences for a Diverse set of 7 Haemophilus Species.</title>
        <authorList>
            <person name="Nichols M."/>
            <person name="Topaz N."/>
            <person name="Wang X."/>
            <person name="Wang X."/>
            <person name="Boxrud D."/>
        </authorList>
    </citation>
    <scope>NUCLEOTIDE SEQUENCE [LARGE SCALE GENOMIC DNA]</scope>
    <source>
        <strain evidence="1 2">C2008001710</strain>
    </source>
</reference>
<organism evidence="1 2">
    <name type="scientific">Haemophilus parainfluenzae</name>
    <dbReference type="NCBI Taxonomy" id="729"/>
    <lineage>
        <taxon>Bacteria</taxon>
        <taxon>Pseudomonadati</taxon>
        <taxon>Pseudomonadota</taxon>
        <taxon>Gammaproteobacteria</taxon>
        <taxon>Pasteurellales</taxon>
        <taxon>Pasteurellaceae</taxon>
        <taxon>Haemophilus</taxon>
    </lineage>
</organism>
<dbReference type="EMBL" id="QEPW01000003">
    <property type="protein sequence ID" value="RDE95567.1"/>
    <property type="molecule type" value="Genomic_DNA"/>
</dbReference>